<evidence type="ECO:0000313" key="2">
    <source>
        <dbReference type="EMBL" id="ONM23254.1"/>
    </source>
</evidence>
<dbReference type="EMBL" id="CM007648">
    <property type="protein sequence ID" value="ONM23254.1"/>
    <property type="molecule type" value="Genomic_DNA"/>
</dbReference>
<evidence type="ECO:0000259" key="1">
    <source>
        <dbReference type="Pfam" id="PF22622"/>
    </source>
</evidence>
<dbReference type="ExpressionAtlas" id="A0A1D6EUB1">
    <property type="expression patterns" value="baseline and differential"/>
</dbReference>
<dbReference type="PANTHER" id="PTHR13078:SF56">
    <property type="entry name" value="PEROXISOMAL MULTIFUNCTIONAL ENZYME TYPE 2"/>
    <property type="match status" value="1"/>
</dbReference>
<dbReference type="Gene3D" id="3.10.129.10">
    <property type="entry name" value="Hotdog Thioesterase"/>
    <property type="match status" value="1"/>
</dbReference>
<dbReference type="Pfam" id="PF22622">
    <property type="entry name" value="MFE-2_hydrat-2_N"/>
    <property type="match status" value="1"/>
</dbReference>
<organism evidence="2">
    <name type="scientific">Zea mays</name>
    <name type="common">Maize</name>
    <dbReference type="NCBI Taxonomy" id="4577"/>
    <lineage>
        <taxon>Eukaryota</taxon>
        <taxon>Viridiplantae</taxon>
        <taxon>Streptophyta</taxon>
        <taxon>Embryophyta</taxon>
        <taxon>Tracheophyta</taxon>
        <taxon>Spermatophyta</taxon>
        <taxon>Magnoliopsida</taxon>
        <taxon>Liliopsida</taxon>
        <taxon>Poales</taxon>
        <taxon>Poaceae</taxon>
        <taxon>PACMAD clade</taxon>
        <taxon>Panicoideae</taxon>
        <taxon>Andropogonodae</taxon>
        <taxon>Andropogoneae</taxon>
        <taxon>Tripsacinae</taxon>
        <taxon>Zea</taxon>
    </lineage>
</organism>
<gene>
    <name evidence="2" type="ORF">ZEAMMB73_Zm00001d006270</name>
</gene>
<proteinExistence type="predicted"/>
<name>A0A1D6EUB1_MAIZE</name>
<dbReference type="PANTHER" id="PTHR13078">
    <property type="entry name" value="PEROXISOMAL MULTIFUNCTIONAL ENZYME TYPE 2-RELATED"/>
    <property type="match status" value="1"/>
</dbReference>
<sequence>MATSSKPAAPVDPMVVLAHEFPEVSFDYDERDVALYALGVGACGDDAVDEKELHFVYHRDGQPHIKLYGLVFSAYRIQPRRTCVVDIQILLQFDVEFTFQSHIKLDPVNT</sequence>
<accession>A0A1D6EUB1</accession>
<reference evidence="2" key="1">
    <citation type="submission" date="2015-12" db="EMBL/GenBank/DDBJ databases">
        <title>Update maize B73 reference genome by single molecule sequencing technologies.</title>
        <authorList>
            <consortium name="Maize Genome Sequencing Project"/>
            <person name="Ware D."/>
        </authorList>
    </citation>
    <scope>NUCLEOTIDE SEQUENCE [LARGE SCALE GENOMIC DNA]</scope>
    <source>
        <tissue evidence="2">Seedling</tissue>
    </source>
</reference>
<protein>
    <submittedName>
        <fullName evidence="2">Enoyl-CoA hydratase 2 peroxisomal</fullName>
    </submittedName>
</protein>
<feature type="domain" description="Peroxisomal multifunctional enzyme type 2-like N-terminal" evidence="1">
    <location>
        <begin position="26"/>
        <end position="61"/>
    </location>
</feature>
<dbReference type="InterPro" id="IPR054357">
    <property type="entry name" value="MFE-2_N"/>
</dbReference>
<dbReference type="InterPro" id="IPR029069">
    <property type="entry name" value="HotDog_dom_sf"/>
</dbReference>
<dbReference type="AlphaFoldDB" id="A0A1D6EUB1"/>
<dbReference type="SUPFAM" id="SSF54637">
    <property type="entry name" value="Thioesterase/thiol ester dehydrase-isomerase"/>
    <property type="match status" value="1"/>
</dbReference>